<proteinExistence type="predicted"/>
<sequence length="411" mass="47620">MMLNAMRTIQGWEIETFTSKEEPDVFMKRLDEEVFKMLSEFDPKDPMAVRLREELHKTEGRVSNLLNDSQEAGSGFPAIFNTPEGFERVRSEHEETRLDLAVTSHTPIVEEPFNLSICSTKAKNTIKAYTKRFKYSITFYFQENFTFSLGTGPDQNIKLDVKTHKDLFKSLFSFLRVSTVTNSTVTTSISWTRFENDVKLFLVFLMDVFHNPAVSLKFKDRRDVFVTGFIEFMNSQNLKIQKLEVESKSGEDQVVEFVMDHARHNPEVHLGCLTTSRFEYPNRSLTPKLNIEILRIDHSKWVTTWHMTNLFINCKRLVLLDCTSSNLQLNLFFKKWIATPSQLKYAELQCYSPSLSLAGIMTGVPAIRLQRAVADDRVLNHASYLITQQKTGVKALVYWHRFITLTTDFEL</sequence>
<protein>
    <recommendedName>
        <fullName evidence="1">Sdz-33 F-box domain-containing protein</fullName>
    </recommendedName>
</protein>
<organism evidence="3">
    <name type="scientific">Caenorhabditis remanei</name>
    <name type="common">Caenorhabditis vulgaris</name>
    <dbReference type="NCBI Taxonomy" id="31234"/>
    <lineage>
        <taxon>Eukaryota</taxon>
        <taxon>Metazoa</taxon>
        <taxon>Ecdysozoa</taxon>
        <taxon>Nematoda</taxon>
        <taxon>Chromadorea</taxon>
        <taxon>Rhabditida</taxon>
        <taxon>Rhabditina</taxon>
        <taxon>Rhabditomorpha</taxon>
        <taxon>Rhabditoidea</taxon>
        <taxon>Rhabditidae</taxon>
        <taxon>Peloderinae</taxon>
        <taxon>Caenorhabditis</taxon>
    </lineage>
</organism>
<accession>E3MYV5</accession>
<name>E3MYV5_CAERE</name>
<dbReference type="Pfam" id="PF07735">
    <property type="entry name" value="FBA_2"/>
    <property type="match status" value="1"/>
</dbReference>
<dbReference type="OrthoDB" id="5873707at2759"/>
<dbReference type="PANTHER" id="PTHR21503:SF8">
    <property type="entry name" value="F-BOX ASSOCIATED DOMAIN-CONTAINING PROTEIN-RELATED"/>
    <property type="match status" value="1"/>
</dbReference>
<gene>
    <name evidence="2" type="ORF">CRE_04185</name>
</gene>
<feature type="domain" description="Sdz-33 F-box" evidence="1">
    <location>
        <begin position="290"/>
        <end position="339"/>
    </location>
</feature>
<dbReference type="HOGENOM" id="CLU_669466_0_0_1"/>
<dbReference type="eggNOG" id="KOG0516">
    <property type="taxonomic scope" value="Eukaryota"/>
</dbReference>
<dbReference type="STRING" id="31234.E3MYV5"/>
<dbReference type="InterPro" id="IPR012885">
    <property type="entry name" value="F-box_Sdz-33"/>
</dbReference>
<dbReference type="PANTHER" id="PTHR21503">
    <property type="entry name" value="F-BOX-CONTAINING HYPOTHETICAL PROTEIN C.ELEGANS"/>
    <property type="match status" value="1"/>
</dbReference>
<evidence type="ECO:0000313" key="2">
    <source>
        <dbReference type="EMBL" id="EFP12274.1"/>
    </source>
</evidence>
<dbReference type="InParanoid" id="E3MYV5"/>
<reference evidence="2" key="1">
    <citation type="submission" date="2007-07" db="EMBL/GenBank/DDBJ databases">
        <title>PCAP assembly of the Caenorhabditis remanei genome.</title>
        <authorList>
            <consortium name="The Caenorhabditis remanei Sequencing Consortium"/>
            <person name="Wilson R.K."/>
        </authorList>
    </citation>
    <scope>NUCLEOTIDE SEQUENCE [LARGE SCALE GENOMIC DNA]</scope>
    <source>
        <strain evidence="2">PB4641</strain>
    </source>
</reference>
<dbReference type="Proteomes" id="UP000008281">
    <property type="component" value="Unassembled WGS sequence"/>
</dbReference>
<evidence type="ECO:0000313" key="3">
    <source>
        <dbReference type="Proteomes" id="UP000008281"/>
    </source>
</evidence>
<keyword evidence="3" id="KW-1185">Reference proteome</keyword>
<dbReference type="EMBL" id="DS268498">
    <property type="protein sequence ID" value="EFP12274.1"/>
    <property type="molecule type" value="Genomic_DNA"/>
</dbReference>
<evidence type="ECO:0000259" key="1">
    <source>
        <dbReference type="Pfam" id="PF07735"/>
    </source>
</evidence>
<dbReference type="AlphaFoldDB" id="E3MYV5"/>